<proteinExistence type="predicted"/>
<reference evidence="3 4" key="1">
    <citation type="submission" date="2024-08" db="EMBL/GenBank/DDBJ databases">
        <authorList>
            <person name="Cucini C."/>
            <person name="Frati F."/>
        </authorList>
    </citation>
    <scope>NUCLEOTIDE SEQUENCE [LARGE SCALE GENOMIC DNA]</scope>
</reference>
<evidence type="ECO:0000256" key="1">
    <source>
        <dbReference type="SAM" id="MobiDB-lite"/>
    </source>
</evidence>
<evidence type="ECO:0000313" key="4">
    <source>
        <dbReference type="Proteomes" id="UP001642540"/>
    </source>
</evidence>
<feature type="transmembrane region" description="Helical" evidence="2">
    <location>
        <begin position="6"/>
        <end position="30"/>
    </location>
</feature>
<feature type="region of interest" description="Disordered" evidence="1">
    <location>
        <begin position="77"/>
        <end position="105"/>
    </location>
</feature>
<sequence>MLNQWVYQVFFPMLLGLMAICFILGVILIVKSYILTRLRINILTTMRRRRVNGPAPRNYYVESTEIRSSHLQQIHNNDTRTFVPSTTHGRSGQRQSELTELATAS</sequence>
<dbReference type="EMBL" id="CAXLJM020000092">
    <property type="protein sequence ID" value="CAL8132320.1"/>
    <property type="molecule type" value="Genomic_DNA"/>
</dbReference>
<accession>A0ABP1RPL7</accession>
<name>A0ABP1RPL7_9HEXA</name>
<evidence type="ECO:0000313" key="3">
    <source>
        <dbReference type="EMBL" id="CAL8132320.1"/>
    </source>
</evidence>
<evidence type="ECO:0000256" key="2">
    <source>
        <dbReference type="SAM" id="Phobius"/>
    </source>
</evidence>
<dbReference type="Proteomes" id="UP001642540">
    <property type="component" value="Unassembled WGS sequence"/>
</dbReference>
<keyword evidence="4" id="KW-1185">Reference proteome</keyword>
<keyword evidence="2" id="KW-0812">Transmembrane</keyword>
<keyword evidence="2" id="KW-0472">Membrane</keyword>
<organism evidence="3 4">
    <name type="scientific">Orchesella dallaii</name>
    <dbReference type="NCBI Taxonomy" id="48710"/>
    <lineage>
        <taxon>Eukaryota</taxon>
        <taxon>Metazoa</taxon>
        <taxon>Ecdysozoa</taxon>
        <taxon>Arthropoda</taxon>
        <taxon>Hexapoda</taxon>
        <taxon>Collembola</taxon>
        <taxon>Entomobryomorpha</taxon>
        <taxon>Entomobryoidea</taxon>
        <taxon>Orchesellidae</taxon>
        <taxon>Orchesellinae</taxon>
        <taxon>Orchesella</taxon>
    </lineage>
</organism>
<protein>
    <submittedName>
        <fullName evidence="3">Uncharacterized protein</fullName>
    </submittedName>
</protein>
<gene>
    <name evidence="3" type="ORF">ODALV1_LOCUS24577</name>
</gene>
<keyword evidence="2" id="KW-1133">Transmembrane helix</keyword>
<comment type="caution">
    <text evidence="3">The sequence shown here is derived from an EMBL/GenBank/DDBJ whole genome shotgun (WGS) entry which is preliminary data.</text>
</comment>